<name>A0AAV0L2V0_9ROSI</name>
<proteinExistence type="predicted"/>
<sequence>METSITWLESMGRGPVRPIEWKPVSVVARIKRNLHVSLGSAANILKRELRHILPAPERSGHGGLDGGFLQTGRRVAFGELVPEVVLVPLGFA</sequence>
<dbReference type="EMBL" id="CAMGYJ010000006">
    <property type="protein sequence ID" value="CAI0428780.1"/>
    <property type="molecule type" value="Genomic_DNA"/>
</dbReference>
<reference evidence="1" key="1">
    <citation type="submission" date="2022-08" db="EMBL/GenBank/DDBJ databases">
        <authorList>
            <person name="Gutierrez-Valencia J."/>
        </authorList>
    </citation>
    <scope>NUCLEOTIDE SEQUENCE</scope>
</reference>
<protein>
    <submittedName>
        <fullName evidence="1">Uncharacterized protein</fullName>
    </submittedName>
</protein>
<dbReference type="AlphaFoldDB" id="A0AAV0L2V0"/>
<dbReference type="Proteomes" id="UP001154282">
    <property type="component" value="Unassembled WGS sequence"/>
</dbReference>
<keyword evidence="2" id="KW-1185">Reference proteome</keyword>
<organism evidence="1 2">
    <name type="scientific">Linum tenue</name>
    <dbReference type="NCBI Taxonomy" id="586396"/>
    <lineage>
        <taxon>Eukaryota</taxon>
        <taxon>Viridiplantae</taxon>
        <taxon>Streptophyta</taxon>
        <taxon>Embryophyta</taxon>
        <taxon>Tracheophyta</taxon>
        <taxon>Spermatophyta</taxon>
        <taxon>Magnoliopsida</taxon>
        <taxon>eudicotyledons</taxon>
        <taxon>Gunneridae</taxon>
        <taxon>Pentapetalae</taxon>
        <taxon>rosids</taxon>
        <taxon>fabids</taxon>
        <taxon>Malpighiales</taxon>
        <taxon>Linaceae</taxon>
        <taxon>Linum</taxon>
    </lineage>
</organism>
<feature type="non-terminal residue" evidence="1">
    <location>
        <position position="92"/>
    </location>
</feature>
<evidence type="ECO:0000313" key="2">
    <source>
        <dbReference type="Proteomes" id="UP001154282"/>
    </source>
</evidence>
<comment type="caution">
    <text evidence="1">The sequence shown here is derived from an EMBL/GenBank/DDBJ whole genome shotgun (WGS) entry which is preliminary data.</text>
</comment>
<evidence type="ECO:0000313" key="1">
    <source>
        <dbReference type="EMBL" id="CAI0428780.1"/>
    </source>
</evidence>
<accession>A0AAV0L2V0</accession>
<gene>
    <name evidence="1" type="ORF">LITE_LOCUS21813</name>
</gene>